<feature type="transmembrane region" description="Helical" evidence="1">
    <location>
        <begin position="9"/>
        <end position="29"/>
    </location>
</feature>
<sequence length="127" mass="14748">MSDKVGRSFFLICGFLMLFYSLLIGFSTIYTGDFFVGHELVFLGSTVMAFCLSYLYPQFKEGDERSKKIRERGMFFSYFFILGYMIILMPLLQFEIINLNGYQTVSLLTALTMITVFSSFVILSKRY</sequence>
<keyword evidence="1" id="KW-1133">Transmembrane helix</keyword>
<reference evidence="2 3" key="1">
    <citation type="submission" date="2014-09" db="EMBL/GenBank/DDBJ databases">
        <title>Genome sequencing and annotation of Bacillus Okhensis strain Kh10-101T.</title>
        <authorList>
            <person name="Prakash J.S."/>
        </authorList>
    </citation>
    <scope>NUCLEOTIDE SEQUENCE [LARGE SCALE GENOMIC DNA]</scope>
    <source>
        <strain evidence="3">Kh10-101T</strain>
    </source>
</reference>
<dbReference type="Proteomes" id="UP000030832">
    <property type="component" value="Unassembled WGS sequence"/>
</dbReference>
<feature type="transmembrane region" description="Helical" evidence="1">
    <location>
        <begin position="104"/>
        <end position="123"/>
    </location>
</feature>
<keyword evidence="3" id="KW-1185">Reference proteome</keyword>
<dbReference type="RefSeq" id="WP_034634005.1">
    <property type="nucleotide sequence ID" value="NZ_JRJU01000063.1"/>
</dbReference>
<evidence type="ECO:0000313" key="2">
    <source>
        <dbReference type="EMBL" id="KHF37892.1"/>
    </source>
</evidence>
<feature type="transmembrane region" description="Helical" evidence="1">
    <location>
        <begin position="75"/>
        <end position="92"/>
    </location>
</feature>
<keyword evidence="1" id="KW-0812">Transmembrane</keyword>
<evidence type="ECO:0000313" key="3">
    <source>
        <dbReference type="Proteomes" id="UP000030832"/>
    </source>
</evidence>
<evidence type="ECO:0008006" key="4">
    <source>
        <dbReference type="Google" id="ProtNLM"/>
    </source>
</evidence>
<accession>A0A0B0IAP6</accession>
<name>A0A0B0IAP6_9BACI</name>
<gene>
    <name evidence="2" type="ORF">LQ50_24590</name>
</gene>
<evidence type="ECO:0000256" key="1">
    <source>
        <dbReference type="SAM" id="Phobius"/>
    </source>
</evidence>
<comment type="caution">
    <text evidence="2">The sequence shown here is derived from an EMBL/GenBank/DDBJ whole genome shotgun (WGS) entry which is preliminary data.</text>
</comment>
<dbReference type="eggNOG" id="ENOG5032Y0Q">
    <property type="taxonomic scope" value="Bacteria"/>
</dbReference>
<dbReference type="EMBL" id="JRJU01000063">
    <property type="protein sequence ID" value="KHF37892.1"/>
    <property type="molecule type" value="Genomic_DNA"/>
</dbReference>
<keyword evidence="1" id="KW-0472">Membrane</keyword>
<dbReference type="AlphaFoldDB" id="A0A0B0IAP6"/>
<dbReference type="STRING" id="333138.LQ50_24590"/>
<feature type="transmembrane region" description="Helical" evidence="1">
    <location>
        <begin position="35"/>
        <end position="55"/>
    </location>
</feature>
<proteinExistence type="predicted"/>
<dbReference type="OrthoDB" id="2721173at2"/>
<protein>
    <recommendedName>
        <fullName evidence="4">Permease</fullName>
    </recommendedName>
</protein>
<organism evidence="2 3">
    <name type="scientific">Halalkalibacter okhensis</name>
    <dbReference type="NCBI Taxonomy" id="333138"/>
    <lineage>
        <taxon>Bacteria</taxon>
        <taxon>Bacillati</taxon>
        <taxon>Bacillota</taxon>
        <taxon>Bacilli</taxon>
        <taxon>Bacillales</taxon>
        <taxon>Bacillaceae</taxon>
        <taxon>Halalkalibacter</taxon>
    </lineage>
</organism>